<accession>A0A392SDL4</accession>
<dbReference type="Proteomes" id="UP000265520">
    <property type="component" value="Unassembled WGS sequence"/>
</dbReference>
<evidence type="ECO:0000313" key="2">
    <source>
        <dbReference type="EMBL" id="MCI47033.1"/>
    </source>
</evidence>
<feature type="non-terminal residue" evidence="2">
    <location>
        <position position="1"/>
    </location>
</feature>
<name>A0A392SDL4_9FABA</name>
<organism evidence="2 3">
    <name type="scientific">Trifolium medium</name>
    <dbReference type="NCBI Taxonomy" id="97028"/>
    <lineage>
        <taxon>Eukaryota</taxon>
        <taxon>Viridiplantae</taxon>
        <taxon>Streptophyta</taxon>
        <taxon>Embryophyta</taxon>
        <taxon>Tracheophyta</taxon>
        <taxon>Spermatophyta</taxon>
        <taxon>Magnoliopsida</taxon>
        <taxon>eudicotyledons</taxon>
        <taxon>Gunneridae</taxon>
        <taxon>Pentapetalae</taxon>
        <taxon>rosids</taxon>
        <taxon>fabids</taxon>
        <taxon>Fabales</taxon>
        <taxon>Fabaceae</taxon>
        <taxon>Papilionoideae</taxon>
        <taxon>50 kb inversion clade</taxon>
        <taxon>NPAAA clade</taxon>
        <taxon>Hologalegina</taxon>
        <taxon>IRL clade</taxon>
        <taxon>Trifolieae</taxon>
        <taxon>Trifolium</taxon>
    </lineage>
</organism>
<dbReference type="AlphaFoldDB" id="A0A392SDL4"/>
<reference evidence="2 3" key="1">
    <citation type="journal article" date="2018" name="Front. Plant Sci.">
        <title>Red Clover (Trifolium pratense) and Zigzag Clover (T. medium) - A Picture of Genomic Similarities and Differences.</title>
        <authorList>
            <person name="Dluhosova J."/>
            <person name="Istvanek J."/>
            <person name="Nedelnik J."/>
            <person name="Repkova J."/>
        </authorList>
    </citation>
    <scope>NUCLEOTIDE SEQUENCE [LARGE SCALE GENOMIC DNA]</scope>
    <source>
        <strain evidence="3">cv. 10/8</strain>
        <tissue evidence="2">Leaf</tissue>
    </source>
</reference>
<proteinExistence type="predicted"/>
<feature type="compositionally biased region" description="Acidic residues" evidence="1">
    <location>
        <begin position="1"/>
        <end position="20"/>
    </location>
</feature>
<feature type="region of interest" description="Disordered" evidence="1">
    <location>
        <begin position="1"/>
        <end position="36"/>
    </location>
</feature>
<sequence length="36" mass="3987">EVADAEDEYQYMADDAEGAEEEPRAHQPPHLAPPAH</sequence>
<keyword evidence="3" id="KW-1185">Reference proteome</keyword>
<protein>
    <submittedName>
        <fullName evidence="2">Uncharacterized protein</fullName>
    </submittedName>
</protein>
<evidence type="ECO:0000313" key="3">
    <source>
        <dbReference type="Proteomes" id="UP000265520"/>
    </source>
</evidence>
<dbReference type="EMBL" id="LXQA010366311">
    <property type="protein sequence ID" value="MCI47033.1"/>
    <property type="molecule type" value="Genomic_DNA"/>
</dbReference>
<evidence type="ECO:0000256" key="1">
    <source>
        <dbReference type="SAM" id="MobiDB-lite"/>
    </source>
</evidence>
<comment type="caution">
    <text evidence="2">The sequence shown here is derived from an EMBL/GenBank/DDBJ whole genome shotgun (WGS) entry which is preliminary data.</text>
</comment>